<name>A0A940Y335_9ACTN</name>
<sequence length="49" mass="5154">MRLEPHVGSPSDSRHHTVRPLSRLGLVATAPPVETIGLDLAARAITVSA</sequence>
<proteinExistence type="predicted"/>
<comment type="caution">
    <text evidence="1">The sequence shown here is derived from an EMBL/GenBank/DDBJ whole genome shotgun (WGS) entry which is preliminary data.</text>
</comment>
<accession>A0A940Y335</accession>
<keyword evidence="2" id="KW-1185">Reference proteome</keyword>
<dbReference type="Proteomes" id="UP000677413">
    <property type="component" value="Unassembled WGS sequence"/>
</dbReference>
<evidence type="ECO:0000313" key="2">
    <source>
        <dbReference type="Proteomes" id="UP000677413"/>
    </source>
</evidence>
<dbReference type="AlphaFoldDB" id="A0A940Y335"/>
<dbReference type="RefSeq" id="WP_210892473.1">
    <property type="nucleotide sequence ID" value="NZ_JAGPYQ010000002.1"/>
</dbReference>
<organism evidence="1 2">
    <name type="scientific">Streptomyces liliiviolaceus</name>
    <dbReference type="NCBI Taxonomy" id="2823109"/>
    <lineage>
        <taxon>Bacteria</taxon>
        <taxon>Bacillati</taxon>
        <taxon>Actinomycetota</taxon>
        <taxon>Actinomycetes</taxon>
        <taxon>Kitasatosporales</taxon>
        <taxon>Streptomycetaceae</taxon>
        <taxon>Streptomyces</taxon>
    </lineage>
</organism>
<evidence type="ECO:0000313" key="1">
    <source>
        <dbReference type="EMBL" id="MBQ0854663.1"/>
    </source>
</evidence>
<reference evidence="1 2" key="1">
    <citation type="submission" date="2021-04" db="EMBL/GenBank/DDBJ databases">
        <authorList>
            <person name="Tang X."/>
            <person name="Zhou X."/>
            <person name="Chen X."/>
            <person name="Cernava T."/>
            <person name="Zhang C."/>
        </authorList>
    </citation>
    <scope>NUCLEOTIDE SEQUENCE [LARGE SCALE GENOMIC DNA]</scope>
    <source>
        <strain evidence="1 2">BH-SS-21</strain>
    </source>
</reference>
<gene>
    <name evidence="1" type="ORF">J8N05_41615</name>
</gene>
<protein>
    <submittedName>
        <fullName evidence="1">Uncharacterized protein</fullName>
    </submittedName>
</protein>
<dbReference type="EMBL" id="JAGPYQ010000002">
    <property type="protein sequence ID" value="MBQ0854663.1"/>
    <property type="molecule type" value="Genomic_DNA"/>
</dbReference>